<dbReference type="Gene3D" id="2.60.40.10">
    <property type="entry name" value="Immunoglobulins"/>
    <property type="match status" value="2"/>
</dbReference>
<dbReference type="Pfam" id="PF00686">
    <property type="entry name" value="CBM_20"/>
    <property type="match status" value="2"/>
</dbReference>
<dbReference type="EC" id="2.4.1.25" evidence="4"/>
<keyword evidence="9" id="KW-0119">Carbohydrate metabolism</keyword>
<evidence type="ECO:0000313" key="13">
    <source>
        <dbReference type="EMBL" id="ADQ79045.1"/>
    </source>
</evidence>
<dbReference type="PROSITE" id="PS51166">
    <property type="entry name" value="CBM20"/>
    <property type="match status" value="2"/>
</dbReference>
<reference evidence="13 14" key="2">
    <citation type="journal article" date="2011" name="Stand. Genomic Sci.">
        <title>Complete genome sequence of Paludibacter propionicigenes type strain (WB4).</title>
        <authorList>
            <person name="Gronow S."/>
            <person name="Munk C."/>
            <person name="Lapidus A."/>
            <person name="Nolan M."/>
            <person name="Lucas S."/>
            <person name="Hammon N."/>
            <person name="Deshpande S."/>
            <person name="Cheng J.F."/>
            <person name="Tapia R."/>
            <person name="Han C."/>
            <person name="Goodwin L."/>
            <person name="Pitluck S."/>
            <person name="Liolios K."/>
            <person name="Ivanova N."/>
            <person name="Mavromatis K."/>
            <person name="Mikhailova N."/>
            <person name="Pati A."/>
            <person name="Chen A."/>
            <person name="Palaniappan K."/>
            <person name="Land M."/>
            <person name="Hauser L."/>
            <person name="Chang Y.J."/>
            <person name="Jeffries C.D."/>
            <person name="Brambilla E."/>
            <person name="Rohde M."/>
            <person name="Goker M."/>
            <person name="Detter J.C."/>
            <person name="Woyke T."/>
            <person name="Bristow J."/>
            <person name="Eisen J.A."/>
            <person name="Markowitz V."/>
            <person name="Hugenholtz P."/>
            <person name="Kyrpides N.C."/>
            <person name="Klenk H.P."/>
        </authorList>
    </citation>
    <scope>NUCLEOTIDE SEQUENCE [LARGE SCALE GENOMIC DNA]</scope>
    <source>
        <strain evidence="14">DSM 17365 / JCM 13257 / WB4</strain>
    </source>
</reference>
<comment type="catalytic activity">
    <reaction evidence="1">
        <text>Transfers a segment of a (1-&gt;4)-alpha-D-glucan to a new position in an acceptor, which may be glucose or a (1-&gt;4)-alpha-D-glucan.</text>
        <dbReference type="EC" id="2.4.1.25"/>
    </reaction>
</comment>
<comment type="subcellular location">
    <subcellularLocation>
        <location evidence="2">Cytoplasm</location>
    </subcellularLocation>
</comment>
<evidence type="ECO:0000256" key="4">
    <source>
        <dbReference type="ARBA" id="ARBA00012560"/>
    </source>
</evidence>
<evidence type="ECO:0000256" key="1">
    <source>
        <dbReference type="ARBA" id="ARBA00000439"/>
    </source>
</evidence>
<dbReference type="KEGG" id="ppn:Palpr_0895"/>
<dbReference type="STRING" id="694427.Palpr_0895"/>
<organism evidence="13 14">
    <name type="scientific">Paludibacter propionicigenes (strain DSM 17365 / JCM 13257 / WB4)</name>
    <dbReference type="NCBI Taxonomy" id="694427"/>
    <lineage>
        <taxon>Bacteria</taxon>
        <taxon>Pseudomonadati</taxon>
        <taxon>Bacteroidota</taxon>
        <taxon>Bacteroidia</taxon>
        <taxon>Bacteroidales</taxon>
        <taxon>Paludibacteraceae</taxon>
        <taxon>Paludibacter</taxon>
    </lineage>
</organism>
<dbReference type="SUPFAM" id="SSF51445">
    <property type="entry name" value="(Trans)glycosidases"/>
    <property type="match status" value="1"/>
</dbReference>
<dbReference type="eggNOG" id="COG1640">
    <property type="taxonomic scope" value="Bacteria"/>
</dbReference>
<keyword evidence="8 13" id="KW-0808">Transferase</keyword>
<dbReference type="GO" id="GO:0005737">
    <property type="term" value="C:cytoplasm"/>
    <property type="evidence" value="ECO:0007669"/>
    <property type="project" value="UniProtKB-SubCell"/>
</dbReference>
<dbReference type="CAZy" id="GH77">
    <property type="family name" value="Glycoside Hydrolase Family 77"/>
</dbReference>
<dbReference type="InterPro" id="IPR003385">
    <property type="entry name" value="Glyco_hydro_77"/>
</dbReference>
<dbReference type="InterPro" id="IPR002044">
    <property type="entry name" value="CBM20"/>
</dbReference>
<evidence type="ECO:0000313" key="14">
    <source>
        <dbReference type="Proteomes" id="UP000008718"/>
    </source>
</evidence>
<name>E4T2V1_PALPW</name>
<dbReference type="RefSeq" id="WP_013444414.1">
    <property type="nucleotide sequence ID" value="NC_014734.1"/>
</dbReference>
<dbReference type="EMBL" id="CP002345">
    <property type="protein sequence ID" value="ADQ79045.1"/>
    <property type="molecule type" value="Genomic_DNA"/>
</dbReference>
<dbReference type="Gene3D" id="3.20.20.80">
    <property type="entry name" value="Glycosidases"/>
    <property type="match status" value="2"/>
</dbReference>
<dbReference type="Pfam" id="PF02446">
    <property type="entry name" value="Glyco_hydro_77"/>
    <property type="match status" value="1"/>
</dbReference>
<keyword evidence="7 13" id="KW-0328">Glycosyltransferase</keyword>
<dbReference type="Proteomes" id="UP000008718">
    <property type="component" value="Chromosome"/>
</dbReference>
<evidence type="ECO:0000256" key="11">
    <source>
        <dbReference type="ARBA" id="ARBA00031501"/>
    </source>
</evidence>
<dbReference type="GO" id="GO:0005975">
    <property type="term" value="P:carbohydrate metabolic process"/>
    <property type="evidence" value="ECO:0007669"/>
    <property type="project" value="InterPro"/>
</dbReference>
<evidence type="ECO:0000259" key="12">
    <source>
        <dbReference type="PROSITE" id="PS51166"/>
    </source>
</evidence>
<evidence type="ECO:0000256" key="3">
    <source>
        <dbReference type="ARBA" id="ARBA00005684"/>
    </source>
</evidence>
<keyword evidence="6" id="KW-0963">Cytoplasm</keyword>
<dbReference type="PANTHER" id="PTHR32518">
    <property type="match status" value="1"/>
</dbReference>
<accession>E4T2V1</accession>
<evidence type="ECO:0000256" key="7">
    <source>
        <dbReference type="ARBA" id="ARBA00022676"/>
    </source>
</evidence>
<evidence type="ECO:0000256" key="8">
    <source>
        <dbReference type="ARBA" id="ARBA00022679"/>
    </source>
</evidence>
<evidence type="ECO:0000256" key="2">
    <source>
        <dbReference type="ARBA" id="ARBA00004496"/>
    </source>
</evidence>
<evidence type="ECO:0000256" key="9">
    <source>
        <dbReference type="ARBA" id="ARBA00023277"/>
    </source>
</evidence>
<keyword evidence="14" id="KW-1185">Reference proteome</keyword>
<dbReference type="SUPFAM" id="SSF49452">
    <property type="entry name" value="Starch-binding domain-like"/>
    <property type="match status" value="2"/>
</dbReference>
<dbReference type="GO" id="GO:2001070">
    <property type="term" value="F:starch binding"/>
    <property type="evidence" value="ECO:0007669"/>
    <property type="project" value="InterPro"/>
</dbReference>
<dbReference type="PANTHER" id="PTHR32518:SF3">
    <property type="entry name" value="4-ALPHA-GLUCANOTRANSFERASE"/>
    <property type="match status" value="1"/>
</dbReference>
<evidence type="ECO:0000256" key="10">
    <source>
        <dbReference type="ARBA" id="ARBA00031423"/>
    </source>
</evidence>
<dbReference type="InterPro" id="IPR013783">
    <property type="entry name" value="Ig-like_fold"/>
</dbReference>
<dbReference type="GO" id="GO:0004134">
    <property type="term" value="F:4-alpha-glucanotransferase activity"/>
    <property type="evidence" value="ECO:0007669"/>
    <property type="project" value="UniProtKB-EC"/>
</dbReference>
<feature type="domain" description="CBM20" evidence="12">
    <location>
        <begin position="1"/>
        <end position="101"/>
    </location>
</feature>
<proteinExistence type="inferred from homology"/>
<evidence type="ECO:0000256" key="5">
    <source>
        <dbReference type="ARBA" id="ARBA00020295"/>
    </source>
</evidence>
<feature type="domain" description="CBM20" evidence="12">
    <location>
        <begin position="128"/>
        <end position="243"/>
    </location>
</feature>
<comment type="similarity">
    <text evidence="3">Belongs to the disproportionating enzyme family.</text>
</comment>
<dbReference type="InterPro" id="IPR017853">
    <property type="entry name" value="GH"/>
</dbReference>
<reference key="1">
    <citation type="submission" date="2010-11" db="EMBL/GenBank/DDBJ databases">
        <title>The complete genome of Paludibacter propionicigenes DSM 17365.</title>
        <authorList>
            <consortium name="US DOE Joint Genome Institute (JGI-PGF)"/>
            <person name="Lucas S."/>
            <person name="Copeland A."/>
            <person name="Lapidus A."/>
            <person name="Bruce D."/>
            <person name="Goodwin L."/>
            <person name="Pitluck S."/>
            <person name="Kyrpides N."/>
            <person name="Mavromatis K."/>
            <person name="Ivanova N."/>
            <person name="Munk A.C."/>
            <person name="Brettin T."/>
            <person name="Detter J.C."/>
            <person name="Han C."/>
            <person name="Tapia R."/>
            <person name="Land M."/>
            <person name="Hauser L."/>
            <person name="Markowitz V."/>
            <person name="Cheng J.-F."/>
            <person name="Hugenholtz P."/>
            <person name="Woyke T."/>
            <person name="Wu D."/>
            <person name="Gronow S."/>
            <person name="Wellnitz S."/>
            <person name="Brambilla E."/>
            <person name="Klenk H.-P."/>
            <person name="Eisen J.A."/>
        </authorList>
    </citation>
    <scope>NUCLEOTIDE SEQUENCE</scope>
    <source>
        <strain>WB4</strain>
    </source>
</reference>
<sequence length="897" mass="104542">MRIHFNIPFFTRWGQRLLVTGNIPELGDNDKTKALPLNFQYKEDWSGEIEIPNTESFELIYKYILFNDETGQFVEEWGDDRVINIQPSKTDTIYCFDKWNAAGSTENVFLTAPFQQVLLKQQASESNLKQADTYTHLFKVKMPVLKNNEAICLIGDCRALGSWSTNKPVILSREKNNWWTVGVDLSNEKSDVHYKYGVYDLEDHQFRYFETGADRTAPIAKSNKSLVILSDGFTRFPNQSWKGAGVGLPVFSIRTRESFGVGDFGDIKLLVDWAARVGLKLIQVLPLNDTIGTHTDADVLPYAAISAFALNPLFLNLPAMGKLPDSHPLQAEYGTTQAELNAKELIAFMDVISYKLGYAKELYLQNKESFLADKEFKTFFEENEYWLVPYAAYCVLRDKFGTPDYREWQEFADYDKTKIDEFSSATQPYFDDIAVNYFIQYHLHKQLSEAANYAHQHGVVLKGDIPIGVNRNSVDTWVSPELFHMHMQAGAPPDMFAIKGQNWELPTYNWKEIEHTGFDWWKKRFSQMSNYFDTFRIDHILGFFRIWQIPVSQVEGIMGHLNPSIPIHINEFAEKGLWFDYNRFCKPYITDSILWDLFGEDVPWVKANCLQIEDGWVLRLKENFLSQLMVDQLHQAGEISDRIKWGLFDLISNVLFFEVEGSNGTQFYPRFGMESLSTFRELDYYTQDRIRELYVDYFYRRQDNNWYKSGMEKLPALKRATNMLICGEDLGMMTPCVTTAMKELGILSLEVQRAPKSNKIEFFHPDDAPYLSVVTPSTHDMSTIRGWWEEDRGVTQRFYNSQLGHWGEAPYYCEWWICRDIILQHLYSPAMWSIFQMQDLLSISDSVRRQNPHDERINVPSNSMNSWRFRLHLNMEDLLENDEFNDELLNYITQTGR</sequence>
<gene>
    <name evidence="13" type="ordered locus">Palpr_0895</name>
</gene>
<dbReference type="HOGENOM" id="CLU_014132_0_0_10"/>
<dbReference type="SMART" id="SM01065">
    <property type="entry name" value="CBM_2"/>
    <property type="match status" value="2"/>
</dbReference>
<evidence type="ECO:0000256" key="6">
    <source>
        <dbReference type="ARBA" id="ARBA00022490"/>
    </source>
</evidence>
<dbReference type="CDD" id="cd05467">
    <property type="entry name" value="CBM20"/>
    <property type="match status" value="1"/>
</dbReference>
<dbReference type="AlphaFoldDB" id="E4T2V1"/>
<dbReference type="InterPro" id="IPR013784">
    <property type="entry name" value="Carb-bd-like_fold"/>
</dbReference>
<protein>
    <recommendedName>
        <fullName evidence="5">4-alpha-glucanotransferase</fullName>
        <ecNumber evidence="4">2.4.1.25</ecNumber>
    </recommendedName>
    <alternativeName>
        <fullName evidence="10">Amylomaltase</fullName>
    </alternativeName>
    <alternativeName>
        <fullName evidence="11">Disproportionating enzyme</fullName>
    </alternativeName>
</protein>
<dbReference type="CAZy" id="CBM20">
    <property type="family name" value="Carbohydrate-Binding Module Family 20"/>
</dbReference>
<dbReference type="OrthoDB" id="9811841at2"/>